<dbReference type="GO" id="GO:0005886">
    <property type="term" value="C:plasma membrane"/>
    <property type="evidence" value="ECO:0007669"/>
    <property type="project" value="TreeGrafter"/>
</dbReference>
<feature type="transmembrane region" description="Helical" evidence="1">
    <location>
        <begin position="56"/>
        <end position="77"/>
    </location>
</feature>
<protein>
    <submittedName>
        <fullName evidence="2">Inner membrane protein YhaH</fullName>
    </submittedName>
</protein>
<feature type="transmembrane region" description="Helical" evidence="1">
    <location>
        <begin position="23"/>
        <end position="44"/>
    </location>
</feature>
<dbReference type="InterPro" id="IPR008523">
    <property type="entry name" value="DUF805"/>
</dbReference>
<dbReference type="Pfam" id="PF05656">
    <property type="entry name" value="DUF805"/>
    <property type="match status" value="1"/>
</dbReference>
<evidence type="ECO:0000313" key="3">
    <source>
        <dbReference type="Proteomes" id="UP000092544"/>
    </source>
</evidence>
<proteinExistence type="predicted"/>
<keyword evidence="1" id="KW-0472">Membrane</keyword>
<dbReference type="PANTHER" id="PTHR34980">
    <property type="entry name" value="INNER MEMBRANE PROTEIN-RELATED-RELATED"/>
    <property type="match status" value="1"/>
</dbReference>
<accession>A0A1A8TJY9</accession>
<name>A0A1A8TJY9_9GAMM</name>
<dbReference type="STRING" id="1792290.MSP8886_02976"/>
<keyword evidence="1" id="KW-1133">Transmembrane helix</keyword>
<evidence type="ECO:0000256" key="1">
    <source>
        <dbReference type="SAM" id="Phobius"/>
    </source>
</evidence>
<keyword evidence="3" id="KW-1185">Reference proteome</keyword>
<dbReference type="Proteomes" id="UP000092544">
    <property type="component" value="Unassembled WGS sequence"/>
</dbReference>
<keyword evidence="1" id="KW-0812">Transmembrane</keyword>
<evidence type="ECO:0000313" key="2">
    <source>
        <dbReference type="EMBL" id="SBS34147.1"/>
    </source>
</evidence>
<organism evidence="2 3">
    <name type="scientific">Marinomonas spartinae</name>
    <dbReference type="NCBI Taxonomy" id="1792290"/>
    <lineage>
        <taxon>Bacteria</taxon>
        <taxon>Pseudomonadati</taxon>
        <taxon>Pseudomonadota</taxon>
        <taxon>Gammaproteobacteria</taxon>
        <taxon>Oceanospirillales</taxon>
        <taxon>Oceanospirillaceae</taxon>
        <taxon>Marinomonas</taxon>
    </lineage>
</organism>
<sequence>MGWYLVAFKKYAVFSGRSCRKEFWCFVMSNMMLNLLLALLFFLHSFLSRSLFTVDQFIVVVLAFNLLTLLPTIGVSIRRLHDINRSGWFILLNAIPVFGTLLLIFLLSLEGSIGDNRFGEDPSWVTSRSSPITI</sequence>
<dbReference type="EMBL" id="FLOB01000007">
    <property type="protein sequence ID" value="SBS34147.1"/>
    <property type="molecule type" value="Genomic_DNA"/>
</dbReference>
<dbReference type="OrthoDB" id="9812349at2"/>
<feature type="transmembrane region" description="Helical" evidence="1">
    <location>
        <begin position="89"/>
        <end position="109"/>
    </location>
</feature>
<reference evidence="2 3" key="1">
    <citation type="submission" date="2016-06" db="EMBL/GenBank/DDBJ databases">
        <authorList>
            <person name="Kjaerup R.B."/>
            <person name="Dalgaard T.S."/>
            <person name="Juul-Madsen H.R."/>
        </authorList>
    </citation>
    <scope>NUCLEOTIDE SEQUENCE [LARGE SCALE GENOMIC DNA]</scope>
    <source>
        <strain evidence="2 3">CECT 8886</strain>
    </source>
</reference>
<dbReference type="PANTHER" id="PTHR34980:SF2">
    <property type="entry name" value="INNER MEMBRANE PROTEIN YHAH-RELATED"/>
    <property type="match status" value="1"/>
</dbReference>
<dbReference type="RefSeq" id="WP_067017777.1">
    <property type="nucleotide sequence ID" value="NZ_FLOB01000007.1"/>
</dbReference>
<dbReference type="AlphaFoldDB" id="A0A1A8TJY9"/>
<gene>
    <name evidence="2" type="primary">yhaH_1</name>
    <name evidence="2" type="ORF">MSP8886_02976</name>
</gene>